<sequence>MLKRCLPSGWRKRKSETVAVVKGDKGANMDTFTANNSVEKLSEIQQFAESEMVDIHVGTDEKLGHFKVHKSILCQKVLYFEKMFNENFLESATNSTNLPENDPKDFNILMSWIYSGQLPVVNEKHGDPFNWSLHELYSLADKLCLPKFMDQILDAALFAMRDKWIPDIPMLQKMQDYSPRKSCGLFRLICSCICFILCSIPEKTTINHWPTEDIDSFLVRNDDLRHEVFRRLRAQSVGIKYLDPRIPPYCQFHEHAKGEPCSQRM</sequence>
<dbReference type="InterPro" id="IPR011333">
    <property type="entry name" value="SKP1/BTB/POZ_sf"/>
</dbReference>
<evidence type="ECO:0000259" key="1">
    <source>
        <dbReference type="PROSITE" id="PS50097"/>
    </source>
</evidence>
<keyword evidence="3" id="KW-1185">Reference proteome</keyword>
<dbReference type="CDD" id="cd18186">
    <property type="entry name" value="BTB_POZ_ZBTB_KLHL-like"/>
    <property type="match status" value="1"/>
</dbReference>
<dbReference type="HOGENOM" id="CLU_068279_4_1_1"/>
<feature type="domain" description="BTB" evidence="1">
    <location>
        <begin position="53"/>
        <end position="122"/>
    </location>
</feature>
<evidence type="ECO:0000313" key="2">
    <source>
        <dbReference type="EMBL" id="ESZ94931.1"/>
    </source>
</evidence>
<organism evidence="2 3">
    <name type="scientific">Sclerotinia borealis (strain F-4128)</name>
    <dbReference type="NCBI Taxonomy" id="1432307"/>
    <lineage>
        <taxon>Eukaryota</taxon>
        <taxon>Fungi</taxon>
        <taxon>Dikarya</taxon>
        <taxon>Ascomycota</taxon>
        <taxon>Pezizomycotina</taxon>
        <taxon>Leotiomycetes</taxon>
        <taxon>Helotiales</taxon>
        <taxon>Sclerotiniaceae</taxon>
        <taxon>Sclerotinia</taxon>
    </lineage>
</organism>
<dbReference type="PANTHER" id="PTHR47843">
    <property type="entry name" value="BTB DOMAIN-CONTAINING PROTEIN-RELATED"/>
    <property type="match status" value="1"/>
</dbReference>
<evidence type="ECO:0000313" key="3">
    <source>
        <dbReference type="Proteomes" id="UP000019487"/>
    </source>
</evidence>
<dbReference type="InterPro" id="IPR000210">
    <property type="entry name" value="BTB/POZ_dom"/>
</dbReference>
<comment type="caution">
    <text evidence="2">The sequence shown here is derived from an EMBL/GenBank/DDBJ whole genome shotgun (WGS) entry which is preliminary data.</text>
</comment>
<dbReference type="SMART" id="SM00225">
    <property type="entry name" value="BTB"/>
    <property type="match status" value="1"/>
</dbReference>
<dbReference type="EMBL" id="AYSA01000218">
    <property type="protein sequence ID" value="ESZ94931.1"/>
    <property type="molecule type" value="Genomic_DNA"/>
</dbReference>
<protein>
    <recommendedName>
        <fullName evidence="1">BTB domain-containing protein</fullName>
    </recommendedName>
</protein>
<dbReference type="Proteomes" id="UP000019487">
    <property type="component" value="Unassembled WGS sequence"/>
</dbReference>
<dbReference type="STRING" id="1432307.W9CGD7"/>
<dbReference type="Gene3D" id="3.30.710.10">
    <property type="entry name" value="Potassium Channel Kv1.1, Chain A"/>
    <property type="match status" value="1"/>
</dbReference>
<accession>W9CGD7</accession>
<dbReference type="SUPFAM" id="SSF54695">
    <property type="entry name" value="POZ domain"/>
    <property type="match status" value="1"/>
</dbReference>
<dbReference type="Pfam" id="PF00651">
    <property type="entry name" value="BTB"/>
    <property type="match status" value="1"/>
</dbReference>
<dbReference type="OrthoDB" id="1022638at2759"/>
<reference evidence="2 3" key="1">
    <citation type="journal article" date="2014" name="Genome Announc.">
        <title>Draft genome sequence of Sclerotinia borealis, a psychrophilic plant pathogenic fungus.</title>
        <authorList>
            <person name="Mardanov A.V."/>
            <person name="Beletsky A.V."/>
            <person name="Kadnikov V.V."/>
            <person name="Ignatov A.N."/>
            <person name="Ravin N.V."/>
        </authorList>
    </citation>
    <scope>NUCLEOTIDE SEQUENCE [LARGE SCALE GENOMIC DNA]</scope>
    <source>
        <strain evidence="3">F-4157</strain>
    </source>
</reference>
<dbReference type="AlphaFoldDB" id="W9CGD7"/>
<gene>
    <name evidence="2" type="ORF">SBOR_4685</name>
</gene>
<dbReference type="PROSITE" id="PS50097">
    <property type="entry name" value="BTB"/>
    <property type="match status" value="1"/>
</dbReference>
<proteinExistence type="predicted"/>
<name>W9CGD7_SCLBF</name>